<feature type="domain" description="RNase H type-1" evidence="2">
    <location>
        <begin position="9"/>
        <end position="162"/>
    </location>
</feature>
<proteinExistence type="inferred from homology"/>
<protein>
    <recommendedName>
        <fullName evidence="2">RNase H type-1 domain-containing protein</fullName>
    </recommendedName>
</protein>
<comment type="similarity">
    <text evidence="1">Belongs to the RNase H family.</text>
</comment>
<dbReference type="InterPro" id="IPR012337">
    <property type="entry name" value="RNaseH-like_sf"/>
</dbReference>
<dbReference type="PANTHER" id="PTHR10642:SF29">
    <property type="entry name" value="RNASE H TYPE-1 DOMAIN-CONTAINING PROTEIN"/>
    <property type="match status" value="1"/>
</dbReference>
<dbReference type="SUPFAM" id="SSF53098">
    <property type="entry name" value="Ribonuclease H-like"/>
    <property type="match status" value="2"/>
</dbReference>
<dbReference type="GO" id="GO:0003676">
    <property type="term" value="F:nucleic acid binding"/>
    <property type="evidence" value="ECO:0007669"/>
    <property type="project" value="InterPro"/>
</dbReference>
<feature type="non-terminal residue" evidence="3">
    <location>
        <position position="247"/>
    </location>
</feature>
<dbReference type="InterPro" id="IPR002156">
    <property type="entry name" value="RNaseH_domain"/>
</dbReference>
<gene>
    <name evidence="3" type="ORF">Cbre_JD04.010</name>
</gene>
<dbReference type="PANTHER" id="PTHR10642">
    <property type="entry name" value="RIBONUCLEASE H1"/>
    <property type="match status" value="1"/>
</dbReference>
<accession>B6VBD2</accession>
<dbReference type="PROSITE" id="PS50879">
    <property type="entry name" value="RNASE_H_1"/>
    <property type="match status" value="2"/>
</dbReference>
<dbReference type="Gene3D" id="3.30.420.10">
    <property type="entry name" value="Ribonuclease H-like superfamily/Ribonuclease H"/>
    <property type="match status" value="2"/>
</dbReference>
<dbReference type="InterPro" id="IPR036397">
    <property type="entry name" value="RNaseH_sf"/>
</dbReference>
<dbReference type="GO" id="GO:0043137">
    <property type="term" value="P:DNA replication, removal of RNA primer"/>
    <property type="evidence" value="ECO:0007669"/>
    <property type="project" value="TreeGrafter"/>
</dbReference>
<reference evidence="3" key="1">
    <citation type="journal article" date="2008" name="Genome Res.">
        <title>Multigenome DNA sequence conservation identifies Hox cis-regulatory elements.</title>
        <authorList>
            <person name="Kuntz S.G."/>
            <person name="Schwarz E.M."/>
            <person name="DeModena J.A."/>
            <person name="De Buysscher T."/>
            <person name="Trout D."/>
            <person name="Shizuya H."/>
            <person name="Sternberg P.W."/>
            <person name="Wold B.J."/>
        </authorList>
    </citation>
    <scope>NUCLEOTIDE SEQUENCE</scope>
    <source>
        <strain evidence="3">CB5161</strain>
    </source>
</reference>
<dbReference type="CDD" id="cd09280">
    <property type="entry name" value="RNase_HI_eukaryote_like"/>
    <property type="match status" value="1"/>
</dbReference>
<evidence type="ECO:0000259" key="2">
    <source>
        <dbReference type="PROSITE" id="PS50879"/>
    </source>
</evidence>
<evidence type="ECO:0000256" key="1">
    <source>
        <dbReference type="ARBA" id="ARBA00005300"/>
    </source>
</evidence>
<dbReference type="InterPro" id="IPR050092">
    <property type="entry name" value="RNase_H"/>
</dbReference>
<evidence type="ECO:0000313" key="3">
    <source>
        <dbReference type="EMBL" id="ACI49025.1"/>
    </source>
</evidence>
<feature type="domain" description="RNase H type-1" evidence="2">
    <location>
        <begin position="181"/>
        <end position="247"/>
    </location>
</feature>
<organism evidence="3">
    <name type="scientific">Caenorhabditis brenneri</name>
    <name type="common">Nematode worm</name>
    <dbReference type="NCBI Taxonomy" id="135651"/>
    <lineage>
        <taxon>Eukaryota</taxon>
        <taxon>Metazoa</taxon>
        <taxon>Ecdysozoa</taxon>
        <taxon>Nematoda</taxon>
        <taxon>Chromadorea</taxon>
        <taxon>Rhabditida</taxon>
        <taxon>Rhabditina</taxon>
        <taxon>Rhabditomorpha</taxon>
        <taxon>Rhabditoidea</taxon>
        <taxon>Rhabditidae</taxon>
        <taxon>Peloderinae</taxon>
        <taxon>Caenorhabditis</taxon>
    </lineage>
</organism>
<dbReference type="GO" id="GO:0004523">
    <property type="term" value="F:RNA-DNA hybrid ribonuclease activity"/>
    <property type="evidence" value="ECO:0007669"/>
    <property type="project" value="UniProtKB-EC"/>
</dbReference>
<sequence length="247" mass="28304">MPRYSRRRRAEPLHIYTDGCALRNGQPGAKGGWAIVYELGDFQDAYGYCMDGPQTNNRFELEAIGQALERSLESGGEYDITIFTDSKYAINSIKHWIKKWKQNGWRNSQGKRVHNDLLIQDIDSMLEDINYAGGSVEFEYVEAHSGNWFNEKADRLAKKAAFKNPLYSNYDFNYHMPRFSRPEPLHIYTDGCALRNGQPGAKGGWAIVYEFGNYKNDKGHSDIGYQTNNRYELEAIKQALFQSLKSG</sequence>
<name>B6VBD2_CAEBE</name>
<dbReference type="GO" id="GO:0046872">
    <property type="term" value="F:metal ion binding"/>
    <property type="evidence" value="ECO:0007669"/>
    <property type="project" value="UniProtKB-KW"/>
</dbReference>
<dbReference type="AlphaFoldDB" id="B6VBD2"/>
<dbReference type="HOGENOM" id="CLU_030894_4_4_1"/>
<dbReference type="Pfam" id="PF00075">
    <property type="entry name" value="RNase_H"/>
    <property type="match status" value="2"/>
</dbReference>
<dbReference type="EMBL" id="FJ362356">
    <property type="protein sequence ID" value="ACI49025.1"/>
    <property type="molecule type" value="Genomic_DNA"/>
</dbReference>